<protein>
    <submittedName>
        <fullName evidence="1">Uncharacterized protein</fullName>
    </submittedName>
</protein>
<name>A0A197K2P1_9FUNG</name>
<keyword evidence="2" id="KW-1185">Reference proteome</keyword>
<evidence type="ECO:0000313" key="1">
    <source>
        <dbReference type="EMBL" id="OAQ30961.1"/>
    </source>
</evidence>
<organism evidence="1 2">
    <name type="scientific">Linnemannia elongata AG-77</name>
    <dbReference type="NCBI Taxonomy" id="1314771"/>
    <lineage>
        <taxon>Eukaryota</taxon>
        <taxon>Fungi</taxon>
        <taxon>Fungi incertae sedis</taxon>
        <taxon>Mucoromycota</taxon>
        <taxon>Mortierellomycotina</taxon>
        <taxon>Mortierellomycetes</taxon>
        <taxon>Mortierellales</taxon>
        <taxon>Mortierellaceae</taxon>
        <taxon>Linnemannia</taxon>
    </lineage>
</organism>
<proteinExistence type="predicted"/>
<dbReference type="Proteomes" id="UP000078512">
    <property type="component" value="Unassembled WGS sequence"/>
</dbReference>
<sequence length="119" mass="13675">MLALIFSKKDQQWSMDLQVATLKLTNAGSYSCIAVFRCYSREFSAGFSYRDMSGRRLKVSLSFSPFPSHEQQEESSSGNTGDSAAVLVLLKKFQEGQKQVREEQQRVYEKLRVAHEERR</sequence>
<accession>A0A197K2P1</accession>
<gene>
    <name evidence="1" type="ORF">K457DRAFT_17802</name>
</gene>
<dbReference type="EMBL" id="KV442032">
    <property type="protein sequence ID" value="OAQ30961.1"/>
    <property type="molecule type" value="Genomic_DNA"/>
</dbReference>
<evidence type="ECO:0000313" key="2">
    <source>
        <dbReference type="Proteomes" id="UP000078512"/>
    </source>
</evidence>
<reference evidence="1 2" key="1">
    <citation type="submission" date="2016-05" db="EMBL/GenBank/DDBJ databases">
        <title>Genome sequencing reveals origins of a unique bacterial endosymbiosis in the earliest lineages of terrestrial Fungi.</title>
        <authorList>
            <consortium name="DOE Joint Genome Institute"/>
            <person name="Uehling J."/>
            <person name="Gryganskyi A."/>
            <person name="Hameed K."/>
            <person name="Tschaplinski T."/>
            <person name="Misztal P."/>
            <person name="Wu S."/>
            <person name="Desiro A."/>
            <person name="Vande Pol N."/>
            <person name="Du Z.-Y."/>
            <person name="Zienkiewicz A."/>
            <person name="Zienkiewicz K."/>
            <person name="Morin E."/>
            <person name="Tisserant E."/>
            <person name="Splivallo R."/>
            <person name="Hainaut M."/>
            <person name="Henrissat B."/>
            <person name="Ohm R."/>
            <person name="Kuo A."/>
            <person name="Yan J."/>
            <person name="Lipzen A."/>
            <person name="Nolan M."/>
            <person name="Labutti K."/>
            <person name="Barry K."/>
            <person name="Goldstein A."/>
            <person name="Labbe J."/>
            <person name="Schadt C."/>
            <person name="Tuskan G."/>
            <person name="Grigoriev I."/>
            <person name="Martin F."/>
            <person name="Vilgalys R."/>
            <person name="Bonito G."/>
        </authorList>
    </citation>
    <scope>NUCLEOTIDE SEQUENCE [LARGE SCALE GENOMIC DNA]</scope>
    <source>
        <strain evidence="1 2">AG-77</strain>
    </source>
</reference>
<dbReference type="AlphaFoldDB" id="A0A197K2P1"/>